<gene>
    <name evidence="2" type="ORF">C7B77_11035</name>
</gene>
<keyword evidence="3" id="KW-1185">Reference proteome</keyword>
<dbReference type="EMBL" id="PVWO01000113">
    <property type="protein sequence ID" value="PSB56678.1"/>
    <property type="molecule type" value="Genomic_DNA"/>
</dbReference>
<comment type="caution">
    <text evidence="2">The sequence shown here is derived from an EMBL/GenBank/DDBJ whole genome shotgun (WGS) entry which is preliminary data.</text>
</comment>
<sequence>MKFIYLLPAVAVTLLQPTIATALSPAQIQSIAKSVTLKLEATGGGEKDYGSGVIIQKQGNNYIWLFITWYANLSFLTRNPYC</sequence>
<proteinExistence type="predicted"/>
<feature type="chain" id="PRO_5015709292" evidence="1">
    <location>
        <begin position="23"/>
        <end position="82"/>
    </location>
</feature>
<name>A0A2T1GGF1_9CYAN</name>
<feature type="signal peptide" evidence="1">
    <location>
        <begin position="1"/>
        <end position="22"/>
    </location>
</feature>
<accession>A0A2T1GGF1</accession>
<keyword evidence="1" id="KW-0732">Signal</keyword>
<organism evidence="2 3">
    <name type="scientific">Chamaesiphon polymorphus CCALA 037</name>
    <dbReference type="NCBI Taxonomy" id="2107692"/>
    <lineage>
        <taxon>Bacteria</taxon>
        <taxon>Bacillati</taxon>
        <taxon>Cyanobacteriota</taxon>
        <taxon>Cyanophyceae</taxon>
        <taxon>Gomontiellales</taxon>
        <taxon>Chamaesiphonaceae</taxon>
        <taxon>Chamaesiphon</taxon>
    </lineage>
</organism>
<evidence type="ECO:0000256" key="1">
    <source>
        <dbReference type="SAM" id="SignalP"/>
    </source>
</evidence>
<evidence type="ECO:0000313" key="3">
    <source>
        <dbReference type="Proteomes" id="UP000238937"/>
    </source>
</evidence>
<dbReference type="AlphaFoldDB" id="A0A2T1GGF1"/>
<dbReference type="Proteomes" id="UP000238937">
    <property type="component" value="Unassembled WGS sequence"/>
</dbReference>
<evidence type="ECO:0000313" key="2">
    <source>
        <dbReference type="EMBL" id="PSB56678.1"/>
    </source>
</evidence>
<reference evidence="2 3" key="1">
    <citation type="submission" date="2018-03" db="EMBL/GenBank/DDBJ databases">
        <title>The ancient ancestry and fast evolution of plastids.</title>
        <authorList>
            <person name="Moore K.R."/>
            <person name="Magnabosco C."/>
            <person name="Momper L."/>
            <person name="Gold D.A."/>
            <person name="Bosak T."/>
            <person name="Fournier G.P."/>
        </authorList>
    </citation>
    <scope>NUCLEOTIDE SEQUENCE [LARGE SCALE GENOMIC DNA]</scope>
    <source>
        <strain evidence="2 3">CCALA 037</strain>
    </source>
</reference>
<protein>
    <submittedName>
        <fullName evidence="2">Uncharacterized protein</fullName>
    </submittedName>
</protein>
<dbReference type="RefSeq" id="WP_106304143.1">
    <property type="nucleotide sequence ID" value="NZ_PVWO01000113.1"/>
</dbReference>